<proteinExistence type="inferred from homology"/>
<dbReference type="SMART" id="SM00822">
    <property type="entry name" value="PKS_KR"/>
    <property type="match status" value="1"/>
</dbReference>
<dbReference type="PROSITE" id="PS00061">
    <property type="entry name" value="ADH_SHORT"/>
    <property type="match status" value="1"/>
</dbReference>
<evidence type="ECO:0000256" key="2">
    <source>
        <dbReference type="ARBA" id="ARBA00023002"/>
    </source>
</evidence>
<dbReference type="PRINTS" id="PR00080">
    <property type="entry name" value="SDRFAMILY"/>
</dbReference>
<dbReference type="STRING" id="626937.HMPREF3293_00977"/>
<dbReference type="CDD" id="cd05233">
    <property type="entry name" value="SDR_c"/>
    <property type="match status" value="1"/>
</dbReference>
<keyword evidence="3" id="KW-0443">Lipid metabolism</keyword>
<dbReference type="AlphaFoldDB" id="A0A136Q6G1"/>
<dbReference type="OrthoDB" id="9803333at2"/>
<dbReference type="GO" id="GO:0016491">
    <property type="term" value="F:oxidoreductase activity"/>
    <property type="evidence" value="ECO:0007669"/>
    <property type="project" value="UniProtKB-KW"/>
</dbReference>
<organism evidence="6 7">
    <name type="scientific">Christensenella minuta</name>
    <dbReference type="NCBI Taxonomy" id="626937"/>
    <lineage>
        <taxon>Bacteria</taxon>
        <taxon>Bacillati</taxon>
        <taxon>Bacillota</taxon>
        <taxon>Clostridia</taxon>
        <taxon>Christensenellales</taxon>
        <taxon>Christensenellaceae</taxon>
        <taxon>Christensenella</taxon>
    </lineage>
</organism>
<protein>
    <submittedName>
        <fullName evidence="6">Oxidoreductase, short chain dehydrogenase/reductase family protein</fullName>
    </submittedName>
</protein>
<evidence type="ECO:0000256" key="1">
    <source>
        <dbReference type="ARBA" id="ARBA00006484"/>
    </source>
</evidence>
<keyword evidence="2" id="KW-0560">Oxidoreductase</keyword>
<sequence length="264" mass="29030">MEKKIAIVTGGTRGMGQAISIGLARENNIVFALYRSDEKSAQETLEKMRNYSLESDILQCDVSNRSSTERAVREIGDKYGRIDILVNNAGIFDFCFIEDITDEYFDRVFNINFKGQLHMIQACIPYMKKNHYGRIANASSISSTFADCGLIAYAASKAGIDMMTKTAAGELAPYGITVNAYAPGIIHTDMTDSMIVERGDVQVKQIALQRFGNGEDAAALVCFLTSPGAGYITGEIIGVDGGFFKVQNPYRAYEYVKEKEHAGE</sequence>
<gene>
    <name evidence="6" type="ORF">HMPREF3293_00977</name>
</gene>
<dbReference type="EMBL" id="LSZW01000047">
    <property type="protein sequence ID" value="KXK66240.1"/>
    <property type="molecule type" value="Genomic_DNA"/>
</dbReference>
<evidence type="ECO:0000259" key="5">
    <source>
        <dbReference type="SMART" id="SM00822"/>
    </source>
</evidence>
<reference evidence="6 7" key="1">
    <citation type="submission" date="2016-02" db="EMBL/GenBank/DDBJ databases">
        <authorList>
            <person name="Wen L."/>
            <person name="He K."/>
            <person name="Yang H."/>
        </authorList>
    </citation>
    <scope>NUCLEOTIDE SEQUENCE [LARGE SCALE GENOMIC DNA]</scope>
    <source>
        <strain evidence="6 7">DSM 22607</strain>
    </source>
</reference>
<dbReference type="InterPro" id="IPR020904">
    <property type="entry name" value="Sc_DH/Rdtase_CS"/>
</dbReference>
<dbReference type="InterPro" id="IPR050259">
    <property type="entry name" value="SDR"/>
</dbReference>
<dbReference type="InterPro" id="IPR036291">
    <property type="entry name" value="NAD(P)-bd_dom_sf"/>
</dbReference>
<comment type="similarity">
    <text evidence="1 4">Belongs to the short-chain dehydrogenases/reductases (SDR) family.</text>
</comment>
<keyword evidence="7" id="KW-1185">Reference proteome</keyword>
<dbReference type="SUPFAM" id="SSF51735">
    <property type="entry name" value="NAD(P)-binding Rossmann-fold domains"/>
    <property type="match status" value="1"/>
</dbReference>
<evidence type="ECO:0000313" key="6">
    <source>
        <dbReference type="EMBL" id="KXK66240.1"/>
    </source>
</evidence>
<evidence type="ECO:0000256" key="3">
    <source>
        <dbReference type="ARBA" id="ARBA00023221"/>
    </source>
</evidence>
<dbReference type="KEGG" id="cmiu:B1H56_01830"/>
<evidence type="ECO:0000256" key="4">
    <source>
        <dbReference type="RuleBase" id="RU000363"/>
    </source>
</evidence>
<dbReference type="Pfam" id="PF00106">
    <property type="entry name" value="adh_short"/>
    <property type="match status" value="1"/>
</dbReference>
<dbReference type="GO" id="GO:0008206">
    <property type="term" value="P:bile acid metabolic process"/>
    <property type="evidence" value="ECO:0007669"/>
    <property type="project" value="UniProtKB-ARBA"/>
</dbReference>
<comment type="caution">
    <text evidence="6">The sequence shown here is derived from an EMBL/GenBank/DDBJ whole genome shotgun (WGS) entry which is preliminary data.</text>
</comment>
<dbReference type="InterPro" id="IPR057326">
    <property type="entry name" value="KR_dom"/>
</dbReference>
<accession>A0A136Q6G1</accession>
<dbReference type="Gene3D" id="3.40.50.720">
    <property type="entry name" value="NAD(P)-binding Rossmann-like Domain"/>
    <property type="match status" value="1"/>
</dbReference>
<dbReference type="PANTHER" id="PTHR42879:SF2">
    <property type="entry name" value="3-OXOACYL-[ACYL-CARRIER-PROTEIN] REDUCTASE FABG"/>
    <property type="match status" value="1"/>
</dbReference>
<dbReference type="RefSeq" id="WP_066520452.1">
    <property type="nucleotide sequence ID" value="NZ_CABMOF010000003.1"/>
</dbReference>
<dbReference type="PANTHER" id="PTHR42879">
    <property type="entry name" value="3-OXOACYL-(ACYL-CARRIER-PROTEIN) REDUCTASE"/>
    <property type="match status" value="1"/>
</dbReference>
<feature type="domain" description="Ketoreductase" evidence="5">
    <location>
        <begin position="4"/>
        <end position="188"/>
    </location>
</feature>
<dbReference type="FunFam" id="3.40.50.720:FF:000084">
    <property type="entry name" value="Short-chain dehydrogenase reductase"/>
    <property type="match status" value="1"/>
</dbReference>
<dbReference type="PRINTS" id="PR00081">
    <property type="entry name" value="GDHRDH"/>
</dbReference>
<name>A0A136Q6G1_9FIRM</name>
<dbReference type="Proteomes" id="UP000070366">
    <property type="component" value="Unassembled WGS sequence"/>
</dbReference>
<evidence type="ECO:0000313" key="7">
    <source>
        <dbReference type="Proteomes" id="UP000070366"/>
    </source>
</evidence>
<dbReference type="PATRIC" id="fig|626937.4.peg.964"/>
<dbReference type="InterPro" id="IPR002347">
    <property type="entry name" value="SDR_fam"/>
</dbReference>
<keyword evidence="3" id="KW-0753">Steroid metabolism</keyword>